<dbReference type="InterPro" id="IPR036909">
    <property type="entry name" value="Cyt_c-like_dom_sf"/>
</dbReference>
<feature type="signal peptide" evidence="7">
    <location>
        <begin position="1"/>
        <end position="25"/>
    </location>
</feature>
<dbReference type="PANTHER" id="PTHR37823:SF1">
    <property type="entry name" value="CYTOCHROME C-553-LIKE"/>
    <property type="match status" value="1"/>
</dbReference>
<evidence type="ECO:0000259" key="8">
    <source>
        <dbReference type="PROSITE" id="PS51007"/>
    </source>
</evidence>
<keyword evidence="1" id="KW-0813">Transport</keyword>
<keyword evidence="5 6" id="KW-0408">Iron</keyword>
<dbReference type="KEGG" id="adin:H7849_14595"/>
<keyword evidence="4" id="KW-0249">Electron transport</keyword>
<dbReference type="Gene3D" id="1.10.760.10">
    <property type="entry name" value="Cytochrome c-like domain"/>
    <property type="match status" value="2"/>
</dbReference>
<dbReference type="NCBIfam" id="TIGR02603">
    <property type="entry name" value="CxxCH_TIGR02603"/>
    <property type="match status" value="1"/>
</dbReference>
<accession>A0A7G8BCX3</accession>
<evidence type="ECO:0000313" key="10">
    <source>
        <dbReference type="Proteomes" id="UP000515312"/>
    </source>
</evidence>
<dbReference type="Pfam" id="PF13442">
    <property type="entry name" value="Cytochrome_CBB3"/>
    <property type="match status" value="1"/>
</dbReference>
<dbReference type="EMBL" id="CP060394">
    <property type="protein sequence ID" value="QNI30393.1"/>
    <property type="molecule type" value="Genomic_DNA"/>
</dbReference>
<dbReference type="GO" id="GO:0046872">
    <property type="term" value="F:metal ion binding"/>
    <property type="evidence" value="ECO:0007669"/>
    <property type="project" value="UniProtKB-KW"/>
</dbReference>
<evidence type="ECO:0000313" key="9">
    <source>
        <dbReference type="EMBL" id="QNI30393.1"/>
    </source>
</evidence>
<dbReference type="InterPro" id="IPR009056">
    <property type="entry name" value="Cyt_c-like_dom"/>
</dbReference>
<evidence type="ECO:0000256" key="2">
    <source>
        <dbReference type="ARBA" id="ARBA00022617"/>
    </source>
</evidence>
<dbReference type="GO" id="GO:0009055">
    <property type="term" value="F:electron transfer activity"/>
    <property type="evidence" value="ECO:0007669"/>
    <property type="project" value="InterPro"/>
</dbReference>
<name>A0A7G8BCX3_9BACT</name>
<evidence type="ECO:0000256" key="3">
    <source>
        <dbReference type="ARBA" id="ARBA00022723"/>
    </source>
</evidence>
<organism evidence="9 10">
    <name type="scientific">Alloacidobacterium dinghuense</name>
    <dbReference type="NCBI Taxonomy" id="2763107"/>
    <lineage>
        <taxon>Bacteria</taxon>
        <taxon>Pseudomonadati</taxon>
        <taxon>Acidobacteriota</taxon>
        <taxon>Terriglobia</taxon>
        <taxon>Terriglobales</taxon>
        <taxon>Acidobacteriaceae</taxon>
        <taxon>Alloacidobacterium</taxon>
    </lineage>
</organism>
<keyword evidence="3 6" id="KW-0479">Metal-binding</keyword>
<evidence type="ECO:0000256" key="6">
    <source>
        <dbReference type="PROSITE-ProRule" id="PRU00433"/>
    </source>
</evidence>
<evidence type="ECO:0000256" key="1">
    <source>
        <dbReference type="ARBA" id="ARBA00022448"/>
    </source>
</evidence>
<keyword evidence="10" id="KW-1185">Reference proteome</keyword>
<dbReference type="AlphaFoldDB" id="A0A7G8BCX3"/>
<evidence type="ECO:0000256" key="5">
    <source>
        <dbReference type="ARBA" id="ARBA00023004"/>
    </source>
</evidence>
<dbReference type="GO" id="GO:0020037">
    <property type="term" value="F:heme binding"/>
    <property type="evidence" value="ECO:0007669"/>
    <property type="project" value="InterPro"/>
</dbReference>
<dbReference type="SUPFAM" id="SSF46626">
    <property type="entry name" value="Cytochrome c"/>
    <property type="match status" value="2"/>
</dbReference>
<evidence type="ECO:0000256" key="4">
    <source>
        <dbReference type="ARBA" id="ARBA00022982"/>
    </source>
</evidence>
<feature type="domain" description="Cytochrome c" evidence="8">
    <location>
        <begin position="34"/>
        <end position="113"/>
    </location>
</feature>
<dbReference type="PROSITE" id="PS51007">
    <property type="entry name" value="CYTC"/>
    <property type="match status" value="2"/>
</dbReference>
<protein>
    <submittedName>
        <fullName evidence="9">C-type cytochrome</fullName>
    </submittedName>
</protein>
<gene>
    <name evidence="9" type="ORF">H7849_14595</name>
</gene>
<dbReference type="RefSeq" id="WP_186740265.1">
    <property type="nucleotide sequence ID" value="NZ_CP060394.1"/>
</dbReference>
<evidence type="ECO:0000256" key="7">
    <source>
        <dbReference type="SAM" id="SignalP"/>
    </source>
</evidence>
<dbReference type="InterPro" id="IPR013427">
    <property type="entry name" value="Haem-bd_dom_put"/>
</dbReference>
<reference evidence="9 10" key="1">
    <citation type="submission" date="2020-08" db="EMBL/GenBank/DDBJ databases">
        <title>Edaphobacter telluris sp. nov. and Acidobacterium dinghuensis sp. nov., two acidobacteria isolated from forest soil.</title>
        <authorList>
            <person name="Fu J."/>
            <person name="Qiu L."/>
        </authorList>
    </citation>
    <scope>NUCLEOTIDE SEQUENCE [LARGE SCALE GENOMIC DNA]</scope>
    <source>
        <strain evidence="9">4Y35</strain>
    </source>
</reference>
<feature type="domain" description="Cytochrome c" evidence="8">
    <location>
        <begin position="123"/>
        <end position="259"/>
    </location>
</feature>
<keyword evidence="7" id="KW-0732">Signal</keyword>
<proteinExistence type="predicted"/>
<sequence length="278" mass="29828">MRSWWHTISVQCLLLGLVSITNLSAQQPASTATPADVQGSMLFASNCGGCHGSDGRGGEHAPDIATAPDVQRLADSDLIAIAKNGVSGTGMPAFDWLGQEKLTAIVQYLRTLQGRQIEIKLPGSAKSGEALFFGGARCSECHMVSGKGGFIGSDLSLYGGDESASQIRSMILDPERNLPPQKKATTVVTRTGQKFTGMLKVDDNFSVSIQTMDGDFHFFQKSQLTHIDLGSHSLMPVNYGSMLNDEQINDLVSYLLHVGSENSKRSPTQSSKSDDDDE</sequence>
<dbReference type="InterPro" id="IPR051811">
    <property type="entry name" value="Cytochrome_c550/c551-like"/>
</dbReference>
<dbReference type="Proteomes" id="UP000515312">
    <property type="component" value="Chromosome"/>
</dbReference>
<feature type="chain" id="PRO_5028905470" evidence="7">
    <location>
        <begin position="26"/>
        <end position="278"/>
    </location>
</feature>
<dbReference type="PANTHER" id="PTHR37823">
    <property type="entry name" value="CYTOCHROME C-553-LIKE"/>
    <property type="match status" value="1"/>
</dbReference>
<keyword evidence="2 6" id="KW-0349">Heme</keyword>